<proteinExistence type="predicted"/>
<name>A0A075GZ66_9ARCH</name>
<accession>A0A075GZ66</accession>
<reference evidence="1" key="1">
    <citation type="journal article" date="2014" name="Genome Biol. Evol.">
        <title>Pangenome evidence for extensive interdomain horizontal transfer affecting lineage core and shell genes in uncultured planktonic thaumarchaeota and euryarchaeota.</title>
        <authorList>
            <person name="Deschamps P."/>
            <person name="Zivanovic Y."/>
            <person name="Moreira D."/>
            <person name="Rodriguez-Valera F."/>
            <person name="Lopez-Garcia P."/>
        </authorList>
    </citation>
    <scope>NUCLEOTIDE SEQUENCE</scope>
</reference>
<dbReference type="AlphaFoldDB" id="A0A075GZ66"/>
<dbReference type="EMBL" id="KF900789">
    <property type="protein sequence ID" value="AIF07053.1"/>
    <property type="molecule type" value="Genomic_DNA"/>
</dbReference>
<organism evidence="1">
    <name type="scientific">uncultured marine thaumarchaeote KM3_199_C08</name>
    <dbReference type="NCBI Taxonomy" id="1456090"/>
    <lineage>
        <taxon>Archaea</taxon>
        <taxon>Nitrososphaerota</taxon>
        <taxon>environmental samples</taxon>
    </lineage>
</organism>
<sequence length="166" mass="18322">MSAMLEISISVCPAPTLSIIIGSKPAYSKTRILFRIDLEIAPVAPLDAILLMYVPESVDSVIRTLSPSIAPPDMWLVGSIAKTAGFKPDFFNLIEILSINDDFPAPAGPVIPITTDFPEVLNIFLINFLDSFSSFSKIEIAFAIAPRFAFFKSEVISKYNYLLFLR</sequence>
<evidence type="ECO:0000313" key="1">
    <source>
        <dbReference type="EMBL" id="AIF07053.1"/>
    </source>
</evidence>
<protein>
    <submittedName>
        <fullName evidence="1">Uncharacterized protein</fullName>
    </submittedName>
</protein>